<dbReference type="InterPro" id="IPR001789">
    <property type="entry name" value="Sig_transdc_resp-reg_receiver"/>
</dbReference>
<dbReference type="SMART" id="SM00448">
    <property type="entry name" value="REC"/>
    <property type="match status" value="1"/>
</dbReference>
<dbReference type="PROSITE" id="PS50110">
    <property type="entry name" value="RESPONSE_REGULATORY"/>
    <property type="match status" value="1"/>
</dbReference>
<feature type="domain" description="Response regulatory" evidence="4">
    <location>
        <begin position="7"/>
        <end position="124"/>
    </location>
</feature>
<keyword evidence="6" id="KW-1185">Reference proteome</keyword>
<dbReference type="PANTHER" id="PTHR45339:SF1">
    <property type="entry name" value="HYBRID SIGNAL TRANSDUCTION HISTIDINE KINASE J"/>
    <property type="match status" value="1"/>
</dbReference>
<evidence type="ECO:0000256" key="3">
    <source>
        <dbReference type="PROSITE-ProRule" id="PRU00169"/>
    </source>
</evidence>
<dbReference type="EMBL" id="JBHUEY010000001">
    <property type="protein sequence ID" value="MFD1783662.1"/>
    <property type="molecule type" value="Genomic_DNA"/>
</dbReference>
<dbReference type="Proteomes" id="UP001597237">
    <property type="component" value="Unassembled WGS sequence"/>
</dbReference>
<evidence type="ECO:0000313" key="6">
    <source>
        <dbReference type="Proteomes" id="UP001597237"/>
    </source>
</evidence>
<comment type="caution">
    <text evidence="5">The sequence shown here is derived from an EMBL/GenBank/DDBJ whole genome shotgun (WGS) entry which is preliminary data.</text>
</comment>
<evidence type="ECO:0000256" key="2">
    <source>
        <dbReference type="ARBA" id="ARBA00023012"/>
    </source>
</evidence>
<evidence type="ECO:0000259" key="4">
    <source>
        <dbReference type="PROSITE" id="PS50110"/>
    </source>
</evidence>
<dbReference type="InterPro" id="IPR011006">
    <property type="entry name" value="CheY-like_superfamily"/>
</dbReference>
<dbReference type="SUPFAM" id="SSF52172">
    <property type="entry name" value="CheY-like"/>
    <property type="match status" value="1"/>
</dbReference>
<feature type="modified residue" description="4-aspartylphosphate" evidence="3">
    <location>
        <position position="56"/>
    </location>
</feature>
<gene>
    <name evidence="5" type="ORF">ACFSC0_09680</name>
</gene>
<protein>
    <submittedName>
        <fullName evidence="5">Response regulator</fullName>
    </submittedName>
</protein>
<evidence type="ECO:0000256" key="1">
    <source>
        <dbReference type="ARBA" id="ARBA00022553"/>
    </source>
</evidence>
<evidence type="ECO:0000313" key="5">
    <source>
        <dbReference type="EMBL" id="MFD1783662.1"/>
    </source>
</evidence>
<dbReference type="Pfam" id="PF00072">
    <property type="entry name" value="Response_reg"/>
    <property type="match status" value="1"/>
</dbReference>
<keyword evidence="2" id="KW-0902">Two-component regulatory system</keyword>
<proteinExistence type="predicted"/>
<dbReference type="Gene3D" id="3.40.50.2300">
    <property type="match status" value="1"/>
</dbReference>
<name>A0ABW4N0C5_9CAUL</name>
<organism evidence="5 6">
    <name type="scientific">Phenylobacterium terrae</name>
    <dbReference type="NCBI Taxonomy" id="2665495"/>
    <lineage>
        <taxon>Bacteria</taxon>
        <taxon>Pseudomonadati</taxon>
        <taxon>Pseudomonadota</taxon>
        <taxon>Alphaproteobacteria</taxon>
        <taxon>Caulobacterales</taxon>
        <taxon>Caulobacteraceae</taxon>
        <taxon>Phenylobacterium</taxon>
    </lineage>
</organism>
<accession>A0ABW4N0C5</accession>
<dbReference type="CDD" id="cd17546">
    <property type="entry name" value="REC_hyHK_CKI1_RcsC-like"/>
    <property type="match status" value="1"/>
</dbReference>
<reference evidence="6" key="1">
    <citation type="journal article" date="2019" name="Int. J. Syst. Evol. Microbiol.">
        <title>The Global Catalogue of Microorganisms (GCM) 10K type strain sequencing project: providing services to taxonomists for standard genome sequencing and annotation.</title>
        <authorList>
            <consortium name="The Broad Institute Genomics Platform"/>
            <consortium name="The Broad Institute Genome Sequencing Center for Infectious Disease"/>
            <person name="Wu L."/>
            <person name="Ma J."/>
        </authorList>
    </citation>
    <scope>NUCLEOTIDE SEQUENCE [LARGE SCALE GENOMIC DNA]</scope>
    <source>
        <strain evidence="6">DFY28</strain>
    </source>
</reference>
<sequence length="146" mass="15811">MKDLNLSVLAVDDEPSNLRVFEQIFEVFGARVTTAAGGAEAMALLEVRAFDLLLVDLHMPGMTGLELMRLLRTSSFPSCEAPAIAVTADVYSYRRGDYLRLGFDDFLPKPVPVASLVETVRRLATAPRRSSAVPASGWGALDLRAG</sequence>
<dbReference type="RefSeq" id="WP_377283146.1">
    <property type="nucleotide sequence ID" value="NZ_JBHRSI010000008.1"/>
</dbReference>
<keyword evidence="1 3" id="KW-0597">Phosphoprotein</keyword>
<dbReference type="PANTHER" id="PTHR45339">
    <property type="entry name" value="HYBRID SIGNAL TRANSDUCTION HISTIDINE KINASE J"/>
    <property type="match status" value="1"/>
</dbReference>